<dbReference type="Proteomes" id="UP001497512">
    <property type="component" value="Chromosome 14"/>
</dbReference>
<evidence type="ECO:0000313" key="3">
    <source>
        <dbReference type="Proteomes" id="UP001497512"/>
    </source>
</evidence>
<keyword evidence="3" id="KW-1185">Reference proteome</keyword>
<evidence type="ECO:0000313" key="2">
    <source>
        <dbReference type="EMBL" id="CAK9204808.1"/>
    </source>
</evidence>
<reference evidence="2" key="1">
    <citation type="submission" date="2024-02" db="EMBL/GenBank/DDBJ databases">
        <authorList>
            <consortium name="ELIXIR-Norway"/>
            <consortium name="Elixir Norway"/>
        </authorList>
    </citation>
    <scope>NUCLEOTIDE SEQUENCE</scope>
</reference>
<protein>
    <submittedName>
        <fullName evidence="2">Uncharacterized protein</fullName>
    </submittedName>
</protein>
<name>A0ABP0TTQ4_9BRYO</name>
<accession>A0ABP0TTQ4</accession>
<feature type="compositionally biased region" description="Basic and acidic residues" evidence="1">
    <location>
        <begin position="55"/>
        <end position="64"/>
    </location>
</feature>
<gene>
    <name evidence="2" type="ORF">CSSPTR1EN2_LOCUS7571</name>
</gene>
<organism evidence="2 3">
    <name type="scientific">Sphagnum troendelagicum</name>
    <dbReference type="NCBI Taxonomy" id="128251"/>
    <lineage>
        <taxon>Eukaryota</taxon>
        <taxon>Viridiplantae</taxon>
        <taxon>Streptophyta</taxon>
        <taxon>Embryophyta</taxon>
        <taxon>Bryophyta</taxon>
        <taxon>Sphagnophytina</taxon>
        <taxon>Sphagnopsida</taxon>
        <taxon>Sphagnales</taxon>
        <taxon>Sphagnaceae</taxon>
        <taxon>Sphagnum</taxon>
    </lineage>
</organism>
<dbReference type="EMBL" id="OZ019906">
    <property type="protein sequence ID" value="CAK9204808.1"/>
    <property type="molecule type" value="Genomic_DNA"/>
</dbReference>
<feature type="compositionally biased region" description="Gly residues" evidence="1">
    <location>
        <begin position="69"/>
        <end position="79"/>
    </location>
</feature>
<evidence type="ECO:0000256" key="1">
    <source>
        <dbReference type="SAM" id="MobiDB-lite"/>
    </source>
</evidence>
<proteinExistence type="predicted"/>
<feature type="region of interest" description="Disordered" evidence="1">
    <location>
        <begin position="1"/>
        <end position="79"/>
    </location>
</feature>
<sequence length="226" mass="24419">MFGNRRPEYENEAPAYASEGYAGPPTQVVYEERGRAPPYGRPEYAEGGYGQLGEDGGRGYERQFRPQYGEGGYGRGGIEGGRGYEREFRDAEYGQPGYARGGEAGYGAGYGNDVLLPPPQAAYVEQQPYYSSEGNSDLGMGARDSGISAGPDYGAGYGQPVNLAYDGGRQEAEVERLDEEVRKEKRHEREAEVAAAAAVGYGLYEHHEGTEAQGGEKKHHGLLGLL</sequence>